<dbReference type="KEGG" id="ppsc:EHS13_11515"/>
<dbReference type="Gene3D" id="3.90.79.10">
    <property type="entry name" value="Nucleoside Triphosphate Pyrophosphohydrolase"/>
    <property type="match status" value="1"/>
</dbReference>
<reference evidence="3" key="1">
    <citation type="submission" date="2018-11" db="EMBL/GenBank/DDBJ databases">
        <title>Complete genome sequence of Paenibacillus sp. ML311-T8.</title>
        <authorList>
            <person name="Nam Y.-D."/>
            <person name="Kang J."/>
            <person name="Chung W.-H."/>
            <person name="Park Y.S."/>
        </authorList>
    </citation>
    <scope>NUCLEOTIDE SEQUENCE [LARGE SCALE GENOMIC DNA]</scope>
    <source>
        <strain evidence="3">ML311-T8</strain>
    </source>
</reference>
<evidence type="ECO:0000313" key="2">
    <source>
        <dbReference type="EMBL" id="QGQ95465.1"/>
    </source>
</evidence>
<dbReference type="RefSeq" id="WP_155700502.1">
    <property type="nucleotide sequence ID" value="NZ_CP034235.1"/>
</dbReference>
<proteinExistence type="predicted"/>
<dbReference type="SUPFAM" id="SSF55811">
    <property type="entry name" value="Nudix"/>
    <property type="match status" value="1"/>
</dbReference>
<dbReference type="CDD" id="cd04692">
    <property type="entry name" value="NUDIX_Hydrolase"/>
    <property type="match status" value="1"/>
</dbReference>
<accession>A0A6B8RIN7</accession>
<organism evidence="2 3">
    <name type="scientific">Paenibacillus psychroresistens</name>
    <dbReference type="NCBI Taxonomy" id="1778678"/>
    <lineage>
        <taxon>Bacteria</taxon>
        <taxon>Bacillati</taxon>
        <taxon>Bacillota</taxon>
        <taxon>Bacilli</taxon>
        <taxon>Bacillales</taxon>
        <taxon>Paenibacillaceae</taxon>
        <taxon>Paenibacillus</taxon>
    </lineage>
</organism>
<dbReference type="AlphaFoldDB" id="A0A6B8RIN7"/>
<evidence type="ECO:0000313" key="3">
    <source>
        <dbReference type="Proteomes" id="UP000426246"/>
    </source>
</evidence>
<sequence>MSLNEIFDVFDEQMVKIGEASRQNVHAQGLWHQTFHCWVLSQSLEGELNLLLQLRHKDKDTYPNLLDISCAGHLLQGESVEDGVRELQEELGLTVPFDELQFCGVIKGEYMISETVIDREFNHIFIYRCNKLLEEYDFQKNEISGLFSIKLIDFQQLLSGKIDLIETEGIVFDETKKEIHNESRKIYLKDIVPNSDDYYKLLFDEISYSNERGAIK</sequence>
<keyword evidence="3" id="KW-1185">Reference proteome</keyword>
<dbReference type="Pfam" id="PF00293">
    <property type="entry name" value="NUDIX"/>
    <property type="match status" value="1"/>
</dbReference>
<dbReference type="PANTHER" id="PTHR10885">
    <property type="entry name" value="ISOPENTENYL-DIPHOSPHATE DELTA-ISOMERASE"/>
    <property type="match status" value="1"/>
</dbReference>
<evidence type="ECO:0000259" key="1">
    <source>
        <dbReference type="PROSITE" id="PS51462"/>
    </source>
</evidence>
<dbReference type="EMBL" id="CP034235">
    <property type="protein sequence ID" value="QGQ95465.1"/>
    <property type="molecule type" value="Genomic_DNA"/>
</dbReference>
<protein>
    <submittedName>
        <fullName evidence="2">NUDIX domain-containing protein</fullName>
    </submittedName>
</protein>
<dbReference type="InterPro" id="IPR000086">
    <property type="entry name" value="NUDIX_hydrolase_dom"/>
</dbReference>
<dbReference type="OrthoDB" id="9780586at2"/>
<dbReference type="GO" id="GO:0003824">
    <property type="term" value="F:catalytic activity"/>
    <property type="evidence" value="ECO:0007669"/>
    <property type="project" value="UniProtKB-ARBA"/>
</dbReference>
<feature type="domain" description="Nudix hydrolase" evidence="1">
    <location>
        <begin position="30"/>
        <end position="177"/>
    </location>
</feature>
<dbReference type="PROSITE" id="PS51462">
    <property type="entry name" value="NUDIX"/>
    <property type="match status" value="1"/>
</dbReference>
<name>A0A6B8RIN7_9BACL</name>
<dbReference type="InterPro" id="IPR015797">
    <property type="entry name" value="NUDIX_hydrolase-like_dom_sf"/>
</dbReference>
<dbReference type="PANTHER" id="PTHR10885:SF0">
    <property type="entry name" value="ISOPENTENYL-DIPHOSPHATE DELTA-ISOMERASE"/>
    <property type="match status" value="1"/>
</dbReference>
<gene>
    <name evidence="2" type="ORF">EHS13_11515</name>
</gene>
<dbReference type="Proteomes" id="UP000426246">
    <property type="component" value="Chromosome"/>
</dbReference>